<dbReference type="InterPro" id="IPR051010">
    <property type="entry name" value="BCAA_transport"/>
</dbReference>
<keyword evidence="4" id="KW-0472">Membrane</keyword>
<evidence type="ECO:0000259" key="7">
    <source>
        <dbReference type="Pfam" id="PF01094"/>
    </source>
</evidence>
<dbReference type="InterPro" id="IPR028082">
    <property type="entry name" value="Peripla_BP_I"/>
</dbReference>
<dbReference type="PRINTS" id="PR00248">
    <property type="entry name" value="GPCRMGR"/>
</dbReference>
<evidence type="ECO:0000256" key="2">
    <source>
        <dbReference type="ARBA" id="ARBA00022692"/>
    </source>
</evidence>
<dbReference type="PANTHER" id="PTHR30483:SF6">
    <property type="entry name" value="PERIPLASMIC BINDING PROTEIN OF ABC TRANSPORTER FOR NATURAL AMINO ACIDS"/>
    <property type="match status" value="1"/>
</dbReference>
<dbReference type="GO" id="GO:0004930">
    <property type="term" value="F:G protein-coupled receptor activity"/>
    <property type="evidence" value="ECO:0007669"/>
    <property type="project" value="InterPro"/>
</dbReference>
<keyword evidence="2" id="KW-0812">Transmembrane</keyword>
<keyword evidence="6" id="KW-0325">Glycoprotein</keyword>
<evidence type="ECO:0000313" key="9">
    <source>
        <dbReference type="Proteomes" id="UP000289856"/>
    </source>
</evidence>
<dbReference type="EMBL" id="AP019400">
    <property type="protein sequence ID" value="BBI35906.1"/>
    <property type="molecule type" value="Genomic_DNA"/>
</dbReference>
<reference evidence="8 9" key="1">
    <citation type="submission" date="2019-01" db="EMBL/GenBank/DDBJ databases">
        <title>Complete genome sequence of Cohnella hallensis HS21 isolated from Korean fir (Abies koreana) rhizospheric soil.</title>
        <authorList>
            <person name="Jiang L."/>
            <person name="Kang S.W."/>
            <person name="Kim S."/>
            <person name="Jung J."/>
            <person name="Kim C.Y."/>
            <person name="Kim D.H."/>
            <person name="Kim S.W."/>
            <person name="Lee J."/>
        </authorList>
    </citation>
    <scope>NUCLEOTIDE SEQUENCE [LARGE SCALE GENOMIC DNA]</scope>
    <source>
        <strain evidence="8 9">HS21</strain>
    </source>
</reference>
<evidence type="ECO:0000256" key="5">
    <source>
        <dbReference type="ARBA" id="ARBA00023170"/>
    </source>
</evidence>
<name>A0A3T1DCN5_9BACL</name>
<keyword evidence="9" id="KW-1185">Reference proteome</keyword>
<evidence type="ECO:0000313" key="8">
    <source>
        <dbReference type="EMBL" id="BBI35906.1"/>
    </source>
</evidence>
<proteinExistence type="predicted"/>
<dbReference type="AlphaFoldDB" id="A0A3T1DCN5"/>
<evidence type="ECO:0000256" key="1">
    <source>
        <dbReference type="ARBA" id="ARBA00004141"/>
    </source>
</evidence>
<sequence length="406" mass="44895">MTQTQSGMAKTYQLGGLYTFRYHNGREADWGNYAYQAAQIAIEDIYHGGILKSGKLELLEQNVLDYHCWPDGVEEKVAALIEQNVVAIIGADCSSPAVRMATFAAKYKTPVVSYGANAASLSSADEFPYFLRNVTPSSDYDRHLVQLAYQFGDQQIGVLYTTDDWGIGAASVVQQQAKANSMTIRAVYGYPRDTNMEEVVACLDAMNRKGITTYIILMPTPDTITAFQAIDHLQLNKPGYSFYASEMLSHDESPDVVRGSLGYIAPMNELPPSRQLSEFKARFAQSLVSPPDELGKAFFYAVLSYDSVFLIAHAIRAAQEDGIDSITGEILMRYLRGVRFIGLSGHHAVATGTNDRSQMPLQMMNLQGYKEDGTVNMVSIGSMDMDTGEWKLESDKIVWPGNVKLK</sequence>
<accession>A0A3T1DCN5</accession>
<dbReference type="InterPro" id="IPR001828">
    <property type="entry name" value="ANF_lig-bd_rcpt"/>
</dbReference>
<evidence type="ECO:0000256" key="6">
    <source>
        <dbReference type="ARBA" id="ARBA00023180"/>
    </source>
</evidence>
<dbReference type="PRINTS" id="PR01176">
    <property type="entry name" value="GABABRECEPTR"/>
</dbReference>
<dbReference type="KEGG" id="cohn:KCTCHS21_53050"/>
<dbReference type="GO" id="GO:0016020">
    <property type="term" value="C:membrane"/>
    <property type="evidence" value="ECO:0007669"/>
    <property type="project" value="UniProtKB-SubCell"/>
</dbReference>
<dbReference type="Pfam" id="PF01094">
    <property type="entry name" value="ANF_receptor"/>
    <property type="match status" value="1"/>
</dbReference>
<dbReference type="InterPro" id="IPR000337">
    <property type="entry name" value="GPCR_3"/>
</dbReference>
<organism evidence="8 9">
    <name type="scientific">Cohnella abietis</name>
    <dbReference type="NCBI Taxonomy" id="2507935"/>
    <lineage>
        <taxon>Bacteria</taxon>
        <taxon>Bacillati</taxon>
        <taxon>Bacillota</taxon>
        <taxon>Bacilli</taxon>
        <taxon>Bacillales</taxon>
        <taxon>Paenibacillaceae</taxon>
        <taxon>Cohnella</taxon>
    </lineage>
</organism>
<dbReference type="Proteomes" id="UP000289856">
    <property type="component" value="Chromosome"/>
</dbReference>
<comment type="subcellular location">
    <subcellularLocation>
        <location evidence="1">Membrane</location>
        <topology evidence="1">Multi-pass membrane protein</topology>
    </subcellularLocation>
</comment>
<feature type="domain" description="Receptor ligand binding region" evidence="7">
    <location>
        <begin position="35"/>
        <end position="368"/>
    </location>
</feature>
<dbReference type="PANTHER" id="PTHR30483">
    <property type="entry name" value="LEUCINE-SPECIFIC-BINDING PROTEIN"/>
    <property type="match status" value="1"/>
</dbReference>
<protein>
    <recommendedName>
        <fullName evidence="7">Receptor ligand binding region domain-containing protein</fullName>
    </recommendedName>
</protein>
<evidence type="ECO:0000256" key="3">
    <source>
        <dbReference type="ARBA" id="ARBA00022989"/>
    </source>
</evidence>
<dbReference type="Gene3D" id="3.40.50.2300">
    <property type="match status" value="3"/>
</dbReference>
<keyword evidence="5" id="KW-0675">Receptor</keyword>
<gene>
    <name evidence="8" type="ORF">KCTCHS21_53050</name>
</gene>
<dbReference type="SUPFAM" id="SSF53822">
    <property type="entry name" value="Periplasmic binding protein-like I"/>
    <property type="match status" value="1"/>
</dbReference>
<keyword evidence="3" id="KW-1133">Transmembrane helix</keyword>
<evidence type="ECO:0000256" key="4">
    <source>
        <dbReference type="ARBA" id="ARBA00023136"/>
    </source>
</evidence>